<dbReference type="RefSeq" id="XP_012656220.1">
    <property type="nucleotide sequence ID" value="XM_012800766.1"/>
</dbReference>
<dbReference type="InterPro" id="IPR032675">
    <property type="entry name" value="LRR_dom_sf"/>
</dbReference>
<dbReference type="Proteomes" id="UP000009168">
    <property type="component" value="Unassembled WGS sequence"/>
</dbReference>
<name>W7X054_TETTS</name>
<evidence type="ECO:0000313" key="2">
    <source>
        <dbReference type="Proteomes" id="UP000009168"/>
    </source>
</evidence>
<dbReference type="AlphaFoldDB" id="W7X054"/>
<accession>W7X054</accession>
<gene>
    <name evidence="1" type="ORF">TTHERM_001107439</name>
</gene>
<evidence type="ECO:0000313" key="1">
    <source>
        <dbReference type="EMBL" id="EWS71247.1"/>
    </source>
</evidence>
<proteinExistence type="predicted"/>
<dbReference type="SUPFAM" id="SSF52047">
    <property type="entry name" value="RNI-like"/>
    <property type="match status" value="1"/>
</dbReference>
<organism evidence="1 2">
    <name type="scientific">Tetrahymena thermophila (strain SB210)</name>
    <dbReference type="NCBI Taxonomy" id="312017"/>
    <lineage>
        <taxon>Eukaryota</taxon>
        <taxon>Sar</taxon>
        <taxon>Alveolata</taxon>
        <taxon>Ciliophora</taxon>
        <taxon>Intramacronucleata</taxon>
        <taxon>Oligohymenophorea</taxon>
        <taxon>Hymenostomatida</taxon>
        <taxon>Tetrahymenina</taxon>
        <taxon>Tetrahymenidae</taxon>
        <taxon>Tetrahymena</taxon>
    </lineage>
</organism>
<dbReference type="GeneID" id="24441719"/>
<protein>
    <recommendedName>
        <fullName evidence="3">Kinase domain protein</fullName>
    </recommendedName>
</protein>
<sequence>MGQNQIAHSEDIQKKILQWKFYILYNQIYKMKYDLNQSYGSLEEVQGYQDVKEININIKKDYNFGLEGAIGIQQGLSHFKEIQQLSLVIGKNNKINNSVTQILGQTIGDCQFLIRLNLVIEQNNIQNGIIHLLNPIQNCLNLQSFKLLIGNQNQVKDELFITLSLILRNLTSLNDFGLILEEGNLTTQNGLIHFSEGLKSCLNLLKFEIIFGKDELTTEGLLALKEGIGALQKLTHFAIETGPWNSIKSNGCLQISNTLLQFKQIQELRICIDLGNQISDEGVKYLSIGILSQQQLIKLSIIFGRFNNIGYNSIQLFFKNLIDCKNLLYLECLLYCTGNSILSKQKINFQVQLNHIKQIVSKKISLVW</sequence>
<dbReference type="InParanoid" id="W7X054"/>
<dbReference type="KEGG" id="tet:TTHERM_001107439"/>
<evidence type="ECO:0008006" key="3">
    <source>
        <dbReference type="Google" id="ProtNLM"/>
    </source>
</evidence>
<keyword evidence="2" id="KW-1185">Reference proteome</keyword>
<dbReference type="Gene3D" id="3.80.10.10">
    <property type="entry name" value="Ribonuclease Inhibitor"/>
    <property type="match status" value="2"/>
</dbReference>
<dbReference type="EMBL" id="GG662272">
    <property type="protein sequence ID" value="EWS71247.1"/>
    <property type="molecule type" value="Genomic_DNA"/>
</dbReference>
<reference evidence="2" key="1">
    <citation type="journal article" date="2006" name="PLoS Biol.">
        <title>Macronuclear genome sequence of the ciliate Tetrahymena thermophila, a model eukaryote.</title>
        <authorList>
            <person name="Eisen J.A."/>
            <person name="Coyne R.S."/>
            <person name="Wu M."/>
            <person name="Wu D."/>
            <person name="Thiagarajan M."/>
            <person name="Wortman J.R."/>
            <person name="Badger J.H."/>
            <person name="Ren Q."/>
            <person name="Amedeo P."/>
            <person name="Jones K.M."/>
            <person name="Tallon L.J."/>
            <person name="Delcher A.L."/>
            <person name="Salzberg S.L."/>
            <person name="Silva J.C."/>
            <person name="Haas B.J."/>
            <person name="Majoros W.H."/>
            <person name="Farzad M."/>
            <person name="Carlton J.M."/>
            <person name="Smith R.K. Jr."/>
            <person name="Garg J."/>
            <person name="Pearlman R.E."/>
            <person name="Karrer K.M."/>
            <person name="Sun L."/>
            <person name="Manning G."/>
            <person name="Elde N.C."/>
            <person name="Turkewitz A.P."/>
            <person name="Asai D.J."/>
            <person name="Wilkes D.E."/>
            <person name="Wang Y."/>
            <person name="Cai H."/>
            <person name="Collins K."/>
            <person name="Stewart B.A."/>
            <person name="Lee S.R."/>
            <person name="Wilamowska K."/>
            <person name="Weinberg Z."/>
            <person name="Ruzzo W.L."/>
            <person name="Wloga D."/>
            <person name="Gaertig J."/>
            <person name="Frankel J."/>
            <person name="Tsao C.-C."/>
            <person name="Gorovsky M.A."/>
            <person name="Keeling P.J."/>
            <person name="Waller R.F."/>
            <person name="Patron N.J."/>
            <person name="Cherry J.M."/>
            <person name="Stover N.A."/>
            <person name="Krieger C.J."/>
            <person name="del Toro C."/>
            <person name="Ryder H.F."/>
            <person name="Williamson S.C."/>
            <person name="Barbeau R.A."/>
            <person name="Hamilton E.P."/>
            <person name="Orias E."/>
        </authorList>
    </citation>
    <scope>NUCLEOTIDE SEQUENCE [LARGE SCALE GENOMIC DNA]</scope>
    <source>
        <strain evidence="2">SB210</strain>
    </source>
</reference>